<reference evidence="1" key="1">
    <citation type="journal article" date="2015" name="Nature">
        <title>Complex archaea that bridge the gap between prokaryotes and eukaryotes.</title>
        <authorList>
            <person name="Spang A."/>
            <person name="Saw J.H."/>
            <person name="Jorgensen S.L."/>
            <person name="Zaremba-Niedzwiedzka K."/>
            <person name="Martijn J."/>
            <person name="Lind A.E."/>
            <person name="van Eijk R."/>
            <person name="Schleper C."/>
            <person name="Guy L."/>
            <person name="Ettema T.J."/>
        </authorList>
    </citation>
    <scope>NUCLEOTIDE SEQUENCE</scope>
</reference>
<protein>
    <submittedName>
        <fullName evidence="1">Uncharacterized protein</fullName>
    </submittedName>
</protein>
<name>A0A0F9SI81_9ZZZZ</name>
<gene>
    <name evidence="1" type="ORF">LCGC14_0847990</name>
</gene>
<organism evidence="1">
    <name type="scientific">marine sediment metagenome</name>
    <dbReference type="NCBI Taxonomy" id="412755"/>
    <lineage>
        <taxon>unclassified sequences</taxon>
        <taxon>metagenomes</taxon>
        <taxon>ecological metagenomes</taxon>
    </lineage>
</organism>
<evidence type="ECO:0000313" key="1">
    <source>
        <dbReference type="EMBL" id="KKN29043.1"/>
    </source>
</evidence>
<dbReference type="AlphaFoldDB" id="A0A0F9SI81"/>
<accession>A0A0F9SI81</accession>
<comment type="caution">
    <text evidence="1">The sequence shown here is derived from an EMBL/GenBank/DDBJ whole genome shotgun (WGS) entry which is preliminary data.</text>
</comment>
<proteinExistence type="predicted"/>
<dbReference type="EMBL" id="LAZR01002514">
    <property type="protein sequence ID" value="KKN29043.1"/>
    <property type="molecule type" value="Genomic_DNA"/>
</dbReference>
<sequence length="82" mass="9108">MRKTTITVCCGKCRRSFPFDLSDPRGPTQPRILKILCTHCGHQVGTVGVWKAAGGLVREASFGKRVTIRILYTPDEKEDVTC</sequence>